<keyword evidence="4" id="KW-1185">Reference proteome</keyword>
<keyword evidence="2" id="KW-0472">Membrane</keyword>
<evidence type="ECO:0000313" key="3">
    <source>
        <dbReference type="EMBL" id="QRD07730.1"/>
    </source>
</evidence>
<feature type="non-terminal residue" evidence="3">
    <location>
        <position position="1"/>
    </location>
</feature>
<proteinExistence type="predicted"/>
<dbReference type="VEuPathDB" id="FungiDB:JI435_162180"/>
<dbReference type="EMBL" id="CP069045">
    <property type="protein sequence ID" value="QRD07730.1"/>
    <property type="molecule type" value="Genomic_DNA"/>
</dbReference>
<name>A0A7U2IDS8_PHANO</name>
<dbReference type="OrthoDB" id="10598160at2759"/>
<sequence length="249" mass="27816">LNCLSQPHPLPTSTPTRTMSANKTPLGGELRRPAPAGASLETPRNRRWASRKKTPARRGGEEVADADANAGAVREEVADALRDPGHAQGGQAAQAGQHGAANILGGEGREGLPPPPNNRDRRQDCINALRALMVLIWRLITFAMIHVAAWMTLLKRRRPKLFWSLLFALLLLLLAGFISMRSAPRPLRLHRNMDPDYVNSASMSQEQEAEQLVQVKEWTRRMREMRGKGADWEDVDWEHADITWGDEMD</sequence>
<gene>
    <name evidence="3" type="ORF">JI435_162180</name>
</gene>
<protein>
    <submittedName>
        <fullName evidence="3">Uncharacterized protein</fullName>
    </submittedName>
</protein>
<feature type="region of interest" description="Disordered" evidence="1">
    <location>
        <begin position="1"/>
        <end position="71"/>
    </location>
</feature>
<feature type="transmembrane region" description="Helical" evidence="2">
    <location>
        <begin position="128"/>
        <end position="149"/>
    </location>
</feature>
<reference evidence="4" key="1">
    <citation type="journal article" date="2021" name="BMC Genomics">
        <title>Chromosome-level genome assembly and manually-curated proteome of model necrotroph Parastagonospora nodorum Sn15 reveals a genome-wide trove of candidate effector homologs, and redundancy of virulence-related functions within an accessory chromosome.</title>
        <authorList>
            <person name="Bertazzoni S."/>
            <person name="Jones D.A.B."/>
            <person name="Phan H.T."/>
            <person name="Tan K.-C."/>
            <person name="Hane J.K."/>
        </authorList>
    </citation>
    <scope>NUCLEOTIDE SEQUENCE [LARGE SCALE GENOMIC DNA]</scope>
    <source>
        <strain evidence="4">SN15 / ATCC MYA-4574 / FGSC 10173)</strain>
    </source>
</reference>
<accession>A0A7U2IDS8</accession>
<evidence type="ECO:0000313" key="4">
    <source>
        <dbReference type="Proteomes" id="UP000663193"/>
    </source>
</evidence>
<dbReference type="Proteomes" id="UP000663193">
    <property type="component" value="Chromosome 23"/>
</dbReference>
<dbReference type="AlphaFoldDB" id="A0A7U2IDS8"/>
<organism evidence="3 4">
    <name type="scientific">Phaeosphaeria nodorum (strain SN15 / ATCC MYA-4574 / FGSC 10173)</name>
    <name type="common">Glume blotch fungus</name>
    <name type="synonym">Parastagonospora nodorum</name>
    <dbReference type="NCBI Taxonomy" id="321614"/>
    <lineage>
        <taxon>Eukaryota</taxon>
        <taxon>Fungi</taxon>
        <taxon>Dikarya</taxon>
        <taxon>Ascomycota</taxon>
        <taxon>Pezizomycotina</taxon>
        <taxon>Dothideomycetes</taxon>
        <taxon>Pleosporomycetidae</taxon>
        <taxon>Pleosporales</taxon>
        <taxon>Pleosporineae</taxon>
        <taxon>Phaeosphaeriaceae</taxon>
        <taxon>Parastagonospora</taxon>
    </lineage>
</organism>
<keyword evidence="2" id="KW-1133">Transmembrane helix</keyword>
<feature type="compositionally biased region" description="Basic residues" evidence="1">
    <location>
        <begin position="45"/>
        <end position="56"/>
    </location>
</feature>
<keyword evidence="2" id="KW-0812">Transmembrane</keyword>
<feature type="compositionally biased region" description="Polar residues" evidence="1">
    <location>
        <begin position="11"/>
        <end position="23"/>
    </location>
</feature>
<evidence type="ECO:0000256" key="2">
    <source>
        <dbReference type="SAM" id="Phobius"/>
    </source>
</evidence>
<feature type="region of interest" description="Disordered" evidence="1">
    <location>
        <begin position="102"/>
        <end position="121"/>
    </location>
</feature>
<feature type="transmembrane region" description="Helical" evidence="2">
    <location>
        <begin position="161"/>
        <end position="180"/>
    </location>
</feature>
<evidence type="ECO:0000256" key="1">
    <source>
        <dbReference type="SAM" id="MobiDB-lite"/>
    </source>
</evidence>